<proteinExistence type="predicted"/>
<gene>
    <name evidence="4" type="ORF">ALQ11_05456</name>
    <name evidence="3" type="ORF">ALQ41_200057</name>
    <name evidence="2" type="ORF">ALQ42_05359</name>
</gene>
<evidence type="ECO:0000313" key="2">
    <source>
        <dbReference type="EMBL" id="RMO35431.1"/>
    </source>
</evidence>
<dbReference type="InterPro" id="IPR036286">
    <property type="entry name" value="LexA/Signal_pep-like_sf"/>
</dbReference>
<dbReference type="AlphaFoldDB" id="A0A0P9S0W3"/>
<name>A0A0P9S0W3_PSESG</name>
<organism evidence="4 5">
    <name type="scientific">Pseudomonas savastanoi pv. glycinea</name>
    <name type="common">Pseudomonas syringae pv. glycinea</name>
    <dbReference type="NCBI Taxonomy" id="318"/>
    <lineage>
        <taxon>Bacteria</taxon>
        <taxon>Pseudomonadati</taxon>
        <taxon>Pseudomonadota</taxon>
        <taxon>Gammaproteobacteria</taxon>
        <taxon>Pseudomonadales</taxon>
        <taxon>Pseudomonadaceae</taxon>
        <taxon>Pseudomonas</taxon>
    </lineage>
</organism>
<evidence type="ECO:0000313" key="5">
    <source>
        <dbReference type="Proteomes" id="UP000272471"/>
    </source>
</evidence>
<dbReference type="Pfam" id="PF00717">
    <property type="entry name" value="Peptidase_S24"/>
    <property type="match status" value="1"/>
</dbReference>
<dbReference type="Proteomes" id="UP000280599">
    <property type="component" value="Unassembled WGS sequence"/>
</dbReference>
<dbReference type="InterPro" id="IPR015927">
    <property type="entry name" value="Peptidase_S24_S26A/B/C"/>
</dbReference>
<dbReference type="CDD" id="cd06529">
    <property type="entry name" value="S24_LexA-like"/>
    <property type="match status" value="1"/>
</dbReference>
<dbReference type="Proteomes" id="UP000273536">
    <property type="component" value="Unassembled WGS sequence"/>
</dbReference>
<evidence type="ECO:0000313" key="4">
    <source>
        <dbReference type="EMBL" id="RMQ22023.1"/>
    </source>
</evidence>
<protein>
    <submittedName>
        <fullName evidence="4">Pyocin, transcriptional repressor, CI/C2 family</fullName>
    </submittedName>
</protein>
<dbReference type="SUPFAM" id="SSF51306">
    <property type="entry name" value="LexA/Signal peptidase"/>
    <property type="match status" value="1"/>
</dbReference>
<dbReference type="EMBL" id="RBQX01000013">
    <property type="protein sequence ID" value="RMQ22023.1"/>
    <property type="molecule type" value="Genomic_DNA"/>
</dbReference>
<dbReference type="Gene3D" id="2.10.109.10">
    <property type="entry name" value="Umud Fragment, subunit A"/>
    <property type="match status" value="1"/>
</dbReference>
<dbReference type="RefSeq" id="WP_223810000.1">
    <property type="nucleotide sequence ID" value="NZ_LGLL01000072.1"/>
</dbReference>
<comment type="caution">
    <text evidence="4">The sequence shown here is derived from an EMBL/GenBank/DDBJ whole genome shotgun (WGS) entry which is preliminary data.</text>
</comment>
<dbReference type="EMBL" id="RBPT01000277">
    <property type="protein sequence ID" value="RMO43970.1"/>
    <property type="molecule type" value="Genomic_DNA"/>
</dbReference>
<evidence type="ECO:0000259" key="1">
    <source>
        <dbReference type="Pfam" id="PF00717"/>
    </source>
</evidence>
<dbReference type="Proteomes" id="UP000272471">
    <property type="component" value="Unassembled WGS sequence"/>
</dbReference>
<evidence type="ECO:0000313" key="3">
    <source>
        <dbReference type="EMBL" id="RMO43970.1"/>
    </source>
</evidence>
<sequence>MTNPRSGRSYPSDCIIFIDPEVRATTRDRVIARVPRTNEVTFKVLLEDAGRQYLRPINPQYPIIDIIEETHICGKVMGSFIPE</sequence>
<evidence type="ECO:0000313" key="7">
    <source>
        <dbReference type="Proteomes" id="UP000280599"/>
    </source>
</evidence>
<dbReference type="InterPro" id="IPR039418">
    <property type="entry name" value="LexA-like"/>
</dbReference>
<feature type="domain" description="Peptidase S24/S26A/S26B/S26C" evidence="1">
    <location>
        <begin position="9"/>
        <end position="77"/>
    </location>
</feature>
<evidence type="ECO:0000313" key="6">
    <source>
        <dbReference type="Proteomes" id="UP000273536"/>
    </source>
</evidence>
<accession>A0A0P9S0W3</accession>
<dbReference type="EMBL" id="RBPS01000218">
    <property type="protein sequence ID" value="RMO35431.1"/>
    <property type="molecule type" value="Genomic_DNA"/>
</dbReference>
<reference evidence="5 6" key="1">
    <citation type="submission" date="2018-08" db="EMBL/GenBank/DDBJ databases">
        <title>Recombination of ecologically and evolutionarily significant loci maintains genetic cohesion in the Pseudomonas syringae species complex.</title>
        <authorList>
            <person name="Dillon M."/>
            <person name="Thakur S."/>
            <person name="Almeida R.N.D."/>
            <person name="Weir B.S."/>
            <person name="Guttman D.S."/>
        </authorList>
    </citation>
    <scope>NUCLEOTIDE SEQUENCE [LARGE SCALE GENOMIC DNA]</scope>
    <source>
        <strain evidence="4 5">ICMP 4182</strain>
        <strain evidence="2 6">ICMP 6372</strain>
        <strain evidence="3 7">ICMP 867</strain>
    </source>
</reference>